<name>A0ABV1NUG3_9ACTN</name>
<organism evidence="1 2">
    <name type="scientific">Nocardioides kribbensis</name>
    <dbReference type="NCBI Taxonomy" id="305517"/>
    <lineage>
        <taxon>Bacteria</taxon>
        <taxon>Bacillati</taxon>
        <taxon>Actinomycetota</taxon>
        <taxon>Actinomycetes</taxon>
        <taxon>Propionibacteriales</taxon>
        <taxon>Nocardioidaceae</taxon>
        <taxon>Nocardioides</taxon>
    </lineage>
</organism>
<sequence length="427" mass="44509">MTTSPLPAGPRAVAPAGSPCCAEYAGLSRRGLFRGLALAGATTAIGSAVVTASPARAASASSVLVVVSLRGAADGLSLVVPHGDPAYYRARPRIAVPSESLLAKDAMFGLHPQLSPLLPLWTSGRLAAIQATGLPVANRSHFSAMEELEDAAPGSTARVGWLNRLIGGDADASPLEGLHVGLGVVPTSLYGGAPVFAVKDVDSVEIPGADQYDTTGGRPRSLRTLWGGDTSPLGRGVRATFDSVQGFAPVQRAVDRRGRYPSTDLGRALADVARVVRGDVGVEVVTVDQGDWDMHTNLGTLEWGDMRRNAADLAGSVAAFFDDLGPTGDKVTMVVLSEFGRRVVENSNQGLDHGYGNVMLVAGAGVRGGRYYGRWPGLDTTLDADLLVTTDYRQVLGEVVASRFADASVARVFPGLSYDPVGFMRTA</sequence>
<proteinExistence type="predicted"/>
<comment type="caution">
    <text evidence="1">The sequence shown here is derived from an EMBL/GenBank/DDBJ whole genome shotgun (WGS) entry which is preliminary data.</text>
</comment>
<dbReference type="PANTHER" id="PTHR43737">
    <property type="entry name" value="BLL7424 PROTEIN"/>
    <property type="match status" value="1"/>
</dbReference>
<dbReference type="InterPro" id="IPR010869">
    <property type="entry name" value="DUF1501"/>
</dbReference>
<dbReference type="RefSeq" id="WP_349499554.1">
    <property type="nucleotide sequence ID" value="NZ_JBEFCW010000397.1"/>
</dbReference>
<dbReference type="Pfam" id="PF07394">
    <property type="entry name" value="DUF1501"/>
    <property type="match status" value="1"/>
</dbReference>
<gene>
    <name evidence="1" type="ORF">V6R90_02525</name>
</gene>
<dbReference type="EMBL" id="JBEGDP010000002">
    <property type="protein sequence ID" value="MEQ7846137.1"/>
    <property type="molecule type" value="Genomic_DNA"/>
</dbReference>
<protein>
    <submittedName>
        <fullName evidence="1">DUF1501 domain-containing protein</fullName>
    </submittedName>
</protein>
<accession>A0ABV1NUG3</accession>
<dbReference type="PANTHER" id="PTHR43737:SF1">
    <property type="entry name" value="DUF1501 DOMAIN-CONTAINING PROTEIN"/>
    <property type="match status" value="1"/>
</dbReference>
<evidence type="ECO:0000313" key="1">
    <source>
        <dbReference type="EMBL" id="MEQ7846137.1"/>
    </source>
</evidence>
<evidence type="ECO:0000313" key="2">
    <source>
        <dbReference type="Proteomes" id="UP001482520"/>
    </source>
</evidence>
<dbReference type="Proteomes" id="UP001482520">
    <property type="component" value="Unassembled WGS sequence"/>
</dbReference>
<dbReference type="PROSITE" id="PS51318">
    <property type="entry name" value="TAT"/>
    <property type="match status" value="1"/>
</dbReference>
<keyword evidence="2" id="KW-1185">Reference proteome</keyword>
<dbReference type="InterPro" id="IPR006311">
    <property type="entry name" value="TAT_signal"/>
</dbReference>
<reference evidence="1 2" key="1">
    <citation type="submission" date="2024-02" db="EMBL/GenBank/DDBJ databases">
        <title>Full genome sequence of Nocardioides kribbensis.</title>
        <authorList>
            <person name="Poletto B.L."/>
            <person name="Silva G."/>
            <person name="Galante D."/>
            <person name="Campos K.R."/>
            <person name="Santos M.B.N."/>
            <person name="Sacchi C.T."/>
        </authorList>
    </citation>
    <scope>NUCLEOTIDE SEQUENCE [LARGE SCALE GENOMIC DNA]</scope>
    <source>
        <strain evidence="1 2">O4R</strain>
    </source>
</reference>